<sequence length="83" mass="8629">MRLVRSAKHDDEVVTGEWLAATVSDGDGVAVDRDVHGSDGGTGSAVVAVRSLQHGGTTDRHRGDDDAGHENRPDDATGTLVHS</sequence>
<dbReference type="EMBL" id="BMOO01000002">
    <property type="protein sequence ID" value="GGM62577.1"/>
    <property type="molecule type" value="Genomic_DNA"/>
</dbReference>
<feature type="compositionally biased region" description="Basic and acidic residues" evidence="1">
    <location>
        <begin position="57"/>
        <end position="75"/>
    </location>
</feature>
<name>A0A830FMU5_9EURY</name>
<proteinExistence type="predicted"/>
<reference evidence="2" key="1">
    <citation type="journal article" date="2014" name="Int. J. Syst. Evol. Microbiol.">
        <title>Complete genome sequence of Corynebacterium casei LMG S-19264T (=DSM 44701T), isolated from a smear-ripened cheese.</title>
        <authorList>
            <consortium name="US DOE Joint Genome Institute (JGI-PGF)"/>
            <person name="Walter F."/>
            <person name="Albersmeier A."/>
            <person name="Kalinowski J."/>
            <person name="Ruckert C."/>
        </authorList>
    </citation>
    <scope>NUCLEOTIDE SEQUENCE</scope>
    <source>
        <strain evidence="2">JCM 16108</strain>
    </source>
</reference>
<reference evidence="2" key="2">
    <citation type="submission" date="2020-09" db="EMBL/GenBank/DDBJ databases">
        <authorList>
            <person name="Sun Q."/>
            <person name="Ohkuma M."/>
        </authorList>
    </citation>
    <scope>NUCLEOTIDE SEQUENCE</scope>
    <source>
        <strain evidence="2">JCM 16108</strain>
    </source>
</reference>
<evidence type="ECO:0000313" key="2">
    <source>
        <dbReference type="EMBL" id="GGM62577.1"/>
    </source>
</evidence>
<feature type="region of interest" description="Disordered" evidence="1">
    <location>
        <begin position="51"/>
        <end position="83"/>
    </location>
</feature>
<evidence type="ECO:0000256" key="1">
    <source>
        <dbReference type="SAM" id="MobiDB-lite"/>
    </source>
</evidence>
<accession>A0A830FMU5</accession>
<comment type="caution">
    <text evidence="2">The sequence shown here is derived from an EMBL/GenBank/DDBJ whole genome shotgun (WGS) entry which is preliminary data.</text>
</comment>
<protein>
    <submittedName>
        <fullName evidence="2">Uncharacterized protein</fullName>
    </submittedName>
</protein>
<gene>
    <name evidence="2" type="ORF">GCM10009017_10830</name>
</gene>
<dbReference type="Proteomes" id="UP000614609">
    <property type="component" value="Unassembled WGS sequence"/>
</dbReference>
<organism evidence="2 3">
    <name type="scientific">Halarchaeum rubridurum</name>
    <dbReference type="NCBI Taxonomy" id="489911"/>
    <lineage>
        <taxon>Archaea</taxon>
        <taxon>Methanobacteriati</taxon>
        <taxon>Methanobacteriota</taxon>
        <taxon>Stenosarchaea group</taxon>
        <taxon>Halobacteria</taxon>
        <taxon>Halobacteriales</taxon>
        <taxon>Halobacteriaceae</taxon>
    </lineage>
</organism>
<evidence type="ECO:0000313" key="3">
    <source>
        <dbReference type="Proteomes" id="UP000614609"/>
    </source>
</evidence>
<dbReference type="AlphaFoldDB" id="A0A830FMU5"/>
<keyword evidence="3" id="KW-1185">Reference proteome</keyword>